<protein>
    <recommendedName>
        <fullName evidence="3">Lipoprotein</fullName>
    </recommendedName>
</protein>
<sequence length="386" mass="44976">MRLTITILVALVLCSCGDKKIEDSQMFVGAYRMMDQLVPYPYIFQQKKDSVFLFDNTGNLIDKIVSKGIEDTTGIQFEKHHFKILKIKENGFFAYNLLDTLNFQQFKNGIISPKSVAKFEKLAAVKKLDIEEIQNKIGNSIWNYDVIEDENSNPNEDLKIKQLLHFRNDSLNIITEYYYEGLKTVSEYETKAYHIFQIDQNYFLSFQKEVDNPQPIYQIIGADSQTVGLRDFSSREIKNIKFVKDSTSTEYFKDLIKNTAQYSKCFDGYQGEYYYGDDVTYKKGNNYIVEYVNIDAPKNDMKSGYIIIHYTVNCRGNLGNFGLIQMNRDFKKTSFKKEMVNHLLNKVSLLNDFPSSVSEKEWLKYKDVHGFLMFKLEKGKIVDLCP</sequence>
<reference evidence="1 2" key="1">
    <citation type="submission" date="2019-01" db="EMBL/GenBank/DDBJ databases">
        <title>Complete genome sequencing of Aequorivita sp. H23M31.</title>
        <authorList>
            <person name="Bae J.-W."/>
        </authorList>
    </citation>
    <scope>NUCLEOTIDE SEQUENCE [LARGE SCALE GENOMIC DNA]</scope>
    <source>
        <strain evidence="1 2">H23M31</strain>
    </source>
</reference>
<name>A0A410G3J8_9FLAO</name>
<gene>
    <name evidence="1" type="ORF">EI546_09025</name>
</gene>
<dbReference type="AlphaFoldDB" id="A0A410G3J8"/>
<evidence type="ECO:0008006" key="3">
    <source>
        <dbReference type="Google" id="ProtNLM"/>
    </source>
</evidence>
<dbReference type="OrthoDB" id="883593at2"/>
<proteinExistence type="predicted"/>
<dbReference type="Proteomes" id="UP000285517">
    <property type="component" value="Chromosome"/>
</dbReference>
<dbReference type="RefSeq" id="WP_128250233.1">
    <property type="nucleotide sequence ID" value="NZ_CP034951.1"/>
</dbReference>
<evidence type="ECO:0000313" key="1">
    <source>
        <dbReference type="EMBL" id="QAA81852.1"/>
    </source>
</evidence>
<evidence type="ECO:0000313" key="2">
    <source>
        <dbReference type="Proteomes" id="UP000285517"/>
    </source>
</evidence>
<dbReference type="PROSITE" id="PS51257">
    <property type="entry name" value="PROKAR_LIPOPROTEIN"/>
    <property type="match status" value="1"/>
</dbReference>
<dbReference type="EMBL" id="CP034951">
    <property type="protein sequence ID" value="QAA81852.1"/>
    <property type="molecule type" value="Genomic_DNA"/>
</dbReference>
<dbReference type="KEGG" id="aev:EI546_09025"/>
<organism evidence="1 2">
    <name type="scientific">Aequorivita ciconiae</name>
    <dbReference type="NCBI Taxonomy" id="2494375"/>
    <lineage>
        <taxon>Bacteria</taxon>
        <taxon>Pseudomonadati</taxon>
        <taxon>Bacteroidota</taxon>
        <taxon>Flavobacteriia</taxon>
        <taxon>Flavobacteriales</taxon>
        <taxon>Flavobacteriaceae</taxon>
        <taxon>Aequorivita</taxon>
    </lineage>
</organism>
<accession>A0A410G3J8</accession>
<keyword evidence="2" id="KW-1185">Reference proteome</keyword>